<comment type="caution">
    <text evidence="1">The sequence shown here is derived from an EMBL/GenBank/DDBJ whole genome shotgun (WGS) entry which is preliminary data.</text>
</comment>
<dbReference type="InterPro" id="IPR016159">
    <property type="entry name" value="Cullin_repeat-like_dom_sf"/>
</dbReference>
<evidence type="ECO:0000313" key="1">
    <source>
        <dbReference type="EMBL" id="OMJ18155.1"/>
    </source>
</evidence>
<gene>
    <name evidence="1" type="ORF">AYI70_g5523</name>
</gene>
<sequence length="109" mass="12802">MEMARYASIFRRQVFLSLQEFKVISRCIDYTLSEVKILGHAGLDLKFMLDQEFFPDLTQCIIKYEGRLSKLLGKAILEDTFEIVKRIPTNHDESLIRNFGTYLNPFFSK</sequence>
<dbReference type="SUPFAM" id="SSF74788">
    <property type="entry name" value="Cullin repeat-like"/>
    <property type="match status" value="1"/>
</dbReference>
<keyword evidence="2" id="KW-1185">Reference proteome</keyword>
<dbReference type="AlphaFoldDB" id="A0A1R1XU71"/>
<dbReference type="Proteomes" id="UP000187283">
    <property type="component" value="Unassembled WGS sequence"/>
</dbReference>
<dbReference type="STRING" id="133412.A0A1R1XU71"/>
<dbReference type="InterPro" id="IPR042560">
    <property type="entry name" value="Exo84_C_2"/>
</dbReference>
<dbReference type="EMBL" id="LSSN01001824">
    <property type="protein sequence ID" value="OMJ18155.1"/>
    <property type="molecule type" value="Genomic_DNA"/>
</dbReference>
<proteinExistence type="predicted"/>
<evidence type="ECO:0000313" key="2">
    <source>
        <dbReference type="Proteomes" id="UP000187283"/>
    </source>
</evidence>
<name>A0A1R1XU71_9FUNG</name>
<dbReference type="Gene3D" id="1.20.58.1220">
    <property type="entry name" value="Exo84p, C-terminal helical domain"/>
    <property type="match status" value="1"/>
</dbReference>
<organism evidence="1 2">
    <name type="scientific">Smittium culicis</name>
    <dbReference type="NCBI Taxonomy" id="133412"/>
    <lineage>
        <taxon>Eukaryota</taxon>
        <taxon>Fungi</taxon>
        <taxon>Fungi incertae sedis</taxon>
        <taxon>Zoopagomycota</taxon>
        <taxon>Kickxellomycotina</taxon>
        <taxon>Harpellomycetes</taxon>
        <taxon>Harpellales</taxon>
        <taxon>Legeriomycetaceae</taxon>
        <taxon>Smittium</taxon>
    </lineage>
</organism>
<dbReference type="OrthoDB" id="642193at2759"/>
<protein>
    <submittedName>
        <fullName evidence="1">Uncharacterized protein</fullName>
    </submittedName>
</protein>
<accession>A0A1R1XU71</accession>
<reference evidence="1 2" key="1">
    <citation type="submission" date="2017-01" db="EMBL/GenBank/DDBJ databases">
        <authorList>
            <person name="Mah S.A."/>
            <person name="Swanson W.J."/>
            <person name="Moy G.W."/>
            <person name="Vacquier V.D."/>
        </authorList>
    </citation>
    <scope>NUCLEOTIDE SEQUENCE [LARGE SCALE GENOMIC DNA]</scope>
    <source>
        <strain evidence="1 2">GSMNP</strain>
    </source>
</reference>